<dbReference type="AlphaFoldDB" id="A0A246DS06"/>
<dbReference type="Proteomes" id="UP000197269">
    <property type="component" value="Unassembled WGS sequence"/>
</dbReference>
<evidence type="ECO:0000313" key="2">
    <source>
        <dbReference type="Proteomes" id="UP000197269"/>
    </source>
</evidence>
<reference evidence="1 2" key="1">
    <citation type="submission" date="2017-03" db="EMBL/GenBank/DDBJ databases">
        <title>Genome of strain Rhizobium sp. CNPSo 668.</title>
        <authorList>
            <person name="Ribeiro R."/>
        </authorList>
    </citation>
    <scope>NUCLEOTIDE SEQUENCE [LARGE SCALE GENOMIC DNA]</scope>
    <source>
        <strain evidence="1 2">CNPSo 668</strain>
    </source>
</reference>
<evidence type="ECO:0000313" key="1">
    <source>
        <dbReference type="EMBL" id="OWO92269.1"/>
    </source>
</evidence>
<name>A0A246DS06_9HYPH</name>
<proteinExistence type="predicted"/>
<protein>
    <submittedName>
        <fullName evidence="1">Uncharacterized protein</fullName>
    </submittedName>
</protein>
<comment type="caution">
    <text evidence="1">The sequence shown here is derived from an EMBL/GenBank/DDBJ whole genome shotgun (WGS) entry which is preliminary data.</text>
</comment>
<dbReference type="EMBL" id="MXPU01000018">
    <property type="protein sequence ID" value="OWO92269.1"/>
    <property type="molecule type" value="Genomic_DNA"/>
</dbReference>
<sequence length="74" mass="8298">MKILYRSTDCLMSSWLSREEPGPECILCEDKDAPSKPGIKDLAYLEEAYDSIGGMQLKLDVVFLEQPTTPSNKT</sequence>
<gene>
    <name evidence="1" type="ORF">B5E41_23830</name>
</gene>
<accession>A0A246DS06</accession>
<organism evidence="1 2">
    <name type="scientific">Rhizobium esperanzae</name>
    <dbReference type="NCBI Taxonomy" id="1967781"/>
    <lineage>
        <taxon>Bacteria</taxon>
        <taxon>Pseudomonadati</taxon>
        <taxon>Pseudomonadota</taxon>
        <taxon>Alphaproteobacteria</taxon>
        <taxon>Hyphomicrobiales</taxon>
        <taxon>Rhizobiaceae</taxon>
        <taxon>Rhizobium/Agrobacterium group</taxon>
        <taxon>Rhizobium</taxon>
    </lineage>
</organism>